<feature type="signal peptide" evidence="1">
    <location>
        <begin position="1"/>
        <end position="23"/>
    </location>
</feature>
<keyword evidence="3" id="KW-1185">Reference proteome</keyword>
<dbReference type="EMBL" id="HG710173">
    <property type="protein sequence ID" value="CDJ45615.1"/>
    <property type="molecule type" value="Genomic_DNA"/>
</dbReference>
<dbReference type="OrthoDB" id="350808at2759"/>
<gene>
    <name evidence="2" type="ORF">EBH_0008900</name>
</gene>
<dbReference type="AlphaFoldDB" id="U6LCY2"/>
<reference evidence="2" key="2">
    <citation type="submission" date="2013-10" db="EMBL/GenBank/DDBJ databases">
        <authorList>
            <person name="Aslett M."/>
        </authorList>
    </citation>
    <scope>NUCLEOTIDE SEQUENCE [LARGE SCALE GENOMIC DNA]</scope>
    <source>
        <strain evidence="2">Houghton</strain>
    </source>
</reference>
<reference evidence="2" key="1">
    <citation type="submission" date="2013-10" db="EMBL/GenBank/DDBJ databases">
        <title>Genomic analysis of the causative agents of coccidiosis in chickens.</title>
        <authorList>
            <person name="Reid A.J."/>
            <person name="Blake D."/>
            <person name="Billington K."/>
            <person name="Browne H."/>
            <person name="Dunn M."/>
            <person name="Hung S."/>
            <person name="Kawahara F."/>
            <person name="Miranda-Saavedra D."/>
            <person name="Mourier T."/>
            <person name="Nagra H."/>
            <person name="Otto T.D."/>
            <person name="Rawlings N."/>
            <person name="Sanchez A."/>
            <person name="Sanders M."/>
            <person name="Subramaniam C."/>
            <person name="Tay Y."/>
            <person name="Dear P."/>
            <person name="Doerig C."/>
            <person name="Gruber A."/>
            <person name="Parkinson J."/>
            <person name="Shirley M."/>
            <person name="Wan K.L."/>
            <person name="Berriman M."/>
            <person name="Tomley F."/>
            <person name="Pain A."/>
        </authorList>
    </citation>
    <scope>NUCLEOTIDE SEQUENCE [LARGE SCALE GENOMIC DNA]</scope>
    <source>
        <strain evidence="2">Houghton</strain>
    </source>
</reference>
<accession>U6LCY2</accession>
<proteinExistence type="predicted"/>
<name>U6LCY2_9EIME</name>
<evidence type="ECO:0000256" key="1">
    <source>
        <dbReference type="SAM" id="SignalP"/>
    </source>
</evidence>
<protein>
    <recommendedName>
        <fullName evidence="4">SAG family member</fullName>
    </recommendedName>
</protein>
<evidence type="ECO:0008006" key="4">
    <source>
        <dbReference type="Google" id="ProtNLM"/>
    </source>
</evidence>
<evidence type="ECO:0000313" key="2">
    <source>
        <dbReference type="EMBL" id="CDJ45615.1"/>
    </source>
</evidence>
<sequence length="166" mass="17702">MAFYKTAAAVCLVALSGLQTAAGDTTYKFKAVDVDEVHINEVVKDESVVSTLKKKVEPTPTVKQVGKASENPRDAVMEANNLKDIFHYTFNYTAQPSYPELLQGALDAGLDVFKEEYFNALIARTAKLASMTEDDLKAPSNDGTAASAVPTILIAGLLAMLTAVAA</sequence>
<keyword evidence="1" id="KW-0732">Signal</keyword>
<organism evidence="2 3">
    <name type="scientific">Eimeria brunetti</name>
    <dbReference type="NCBI Taxonomy" id="51314"/>
    <lineage>
        <taxon>Eukaryota</taxon>
        <taxon>Sar</taxon>
        <taxon>Alveolata</taxon>
        <taxon>Apicomplexa</taxon>
        <taxon>Conoidasida</taxon>
        <taxon>Coccidia</taxon>
        <taxon>Eucoccidiorida</taxon>
        <taxon>Eimeriorina</taxon>
        <taxon>Eimeriidae</taxon>
        <taxon>Eimeria</taxon>
    </lineage>
</organism>
<feature type="chain" id="PRO_5004672410" description="SAG family member" evidence="1">
    <location>
        <begin position="24"/>
        <end position="166"/>
    </location>
</feature>
<dbReference type="Proteomes" id="UP000030750">
    <property type="component" value="Unassembled WGS sequence"/>
</dbReference>
<evidence type="ECO:0000313" key="3">
    <source>
        <dbReference type="Proteomes" id="UP000030750"/>
    </source>
</evidence>
<dbReference type="VEuPathDB" id="ToxoDB:EBH_0008900"/>